<dbReference type="InterPro" id="IPR017441">
    <property type="entry name" value="Protein_kinase_ATP_BS"/>
</dbReference>
<evidence type="ECO:0000256" key="6">
    <source>
        <dbReference type="ARBA" id="ARBA00022840"/>
    </source>
</evidence>
<keyword evidence="3" id="KW-0808">Transferase</keyword>
<feature type="region of interest" description="Disordered" evidence="8">
    <location>
        <begin position="1"/>
        <end position="42"/>
    </location>
</feature>
<dbReference type="PANTHER" id="PTHR43289:SF6">
    <property type="entry name" value="SERINE_THREONINE-PROTEIN KINASE NEKL-3"/>
    <property type="match status" value="1"/>
</dbReference>
<dbReference type="EC" id="2.7.11.1" evidence="1"/>
<dbReference type="GO" id="GO:0004674">
    <property type="term" value="F:protein serine/threonine kinase activity"/>
    <property type="evidence" value="ECO:0007669"/>
    <property type="project" value="UniProtKB-KW"/>
</dbReference>
<accession>A0ABS6U8Z9</accession>
<evidence type="ECO:0000256" key="3">
    <source>
        <dbReference type="ARBA" id="ARBA00022679"/>
    </source>
</evidence>
<proteinExistence type="predicted"/>
<feature type="compositionally biased region" description="Basic and acidic residues" evidence="8">
    <location>
        <begin position="14"/>
        <end position="34"/>
    </location>
</feature>
<keyword evidence="6 7" id="KW-0067">ATP-binding</keyword>
<gene>
    <name evidence="10" type="ORF">I4I82_13475</name>
</gene>
<feature type="compositionally biased region" description="Basic and acidic residues" evidence="8">
    <location>
        <begin position="278"/>
        <end position="292"/>
    </location>
</feature>
<keyword evidence="11" id="KW-1185">Reference proteome</keyword>
<evidence type="ECO:0000256" key="5">
    <source>
        <dbReference type="ARBA" id="ARBA00022777"/>
    </source>
</evidence>
<keyword evidence="4 7" id="KW-0547">Nucleotide-binding</keyword>
<dbReference type="EMBL" id="JADQDF010000001">
    <property type="protein sequence ID" value="MBW0128687.1"/>
    <property type="molecule type" value="Genomic_DNA"/>
</dbReference>
<feature type="region of interest" description="Disordered" evidence="8">
    <location>
        <begin position="334"/>
        <end position="388"/>
    </location>
</feature>
<feature type="binding site" evidence="7">
    <location>
        <position position="77"/>
    </location>
    <ligand>
        <name>ATP</name>
        <dbReference type="ChEBI" id="CHEBI:30616"/>
    </ligand>
</feature>
<dbReference type="PANTHER" id="PTHR43289">
    <property type="entry name" value="MITOGEN-ACTIVATED PROTEIN KINASE KINASE KINASE 20-RELATED"/>
    <property type="match status" value="1"/>
</dbReference>
<evidence type="ECO:0000256" key="4">
    <source>
        <dbReference type="ARBA" id="ARBA00022741"/>
    </source>
</evidence>
<keyword evidence="5 10" id="KW-0418">Kinase</keyword>
<evidence type="ECO:0000256" key="8">
    <source>
        <dbReference type="SAM" id="MobiDB-lite"/>
    </source>
</evidence>
<feature type="compositionally biased region" description="Basic and acidic residues" evidence="8">
    <location>
        <begin position="249"/>
        <end position="258"/>
    </location>
</feature>
<dbReference type="SMART" id="SM00220">
    <property type="entry name" value="S_TKc"/>
    <property type="match status" value="1"/>
</dbReference>
<organism evidence="10 11">
    <name type="scientific">Pseudonocardia oceani</name>
    <dbReference type="NCBI Taxonomy" id="2792013"/>
    <lineage>
        <taxon>Bacteria</taxon>
        <taxon>Bacillati</taxon>
        <taxon>Actinomycetota</taxon>
        <taxon>Actinomycetes</taxon>
        <taxon>Pseudonocardiales</taxon>
        <taxon>Pseudonocardiaceae</taxon>
        <taxon>Pseudonocardia</taxon>
    </lineage>
</organism>
<name>A0ABS6U8Z9_9PSEU</name>
<feature type="domain" description="Protein kinase" evidence="9">
    <location>
        <begin position="48"/>
        <end position="300"/>
    </location>
</feature>
<dbReference type="CDD" id="cd14014">
    <property type="entry name" value="STKc_PknB_like"/>
    <property type="match status" value="1"/>
</dbReference>
<evidence type="ECO:0000259" key="9">
    <source>
        <dbReference type="PROSITE" id="PS50011"/>
    </source>
</evidence>
<sequence length="432" mass="45960">MSAPGGPVQPGSDPTRRIPDPTRRLDGPPTERIDPGGAGPGTVLGGRYRLEGLLGSGGMADVHRAEDLRLNRPVAVKVFRPGTDPDGERRFAEEARTLAGLRHPGLVAVHDYAVEHGRAYLVMELVDGPTLARELTREPYDAESATRVGLELAQVLAYVHGEGVVHRDVKPSNVLVDRDGRMRLADFGIARLVGNSGLTSADLAVGTVAYLAPEQVRGEAVGPPADVYALGLLLLEALRGRRVYDGDDRTAAEQRLDRPPPVPAGLPEPLRSTLRAMTDPDPRRRPDAREVAARLSAPAAVPEPERPDRRGLWVGLALLAVGLVALFALTRGGDETTVDPTRAAPTSAVETTEAAPTEDATEPSTEPGTDTGGDGDGDGDGISFPDIPTDIPDIPDIDIPTDLPEIPQVPEGAVDDARSAWEQFTDWLGRFF</sequence>
<feature type="compositionally biased region" description="Low complexity" evidence="8">
    <location>
        <begin position="343"/>
        <end position="369"/>
    </location>
</feature>
<feature type="region of interest" description="Disordered" evidence="8">
    <location>
        <begin position="249"/>
        <end position="307"/>
    </location>
</feature>
<comment type="caution">
    <text evidence="10">The sequence shown here is derived from an EMBL/GenBank/DDBJ whole genome shotgun (WGS) entry which is preliminary data.</text>
</comment>
<evidence type="ECO:0000256" key="1">
    <source>
        <dbReference type="ARBA" id="ARBA00012513"/>
    </source>
</evidence>
<dbReference type="PROSITE" id="PS00108">
    <property type="entry name" value="PROTEIN_KINASE_ST"/>
    <property type="match status" value="1"/>
</dbReference>
<keyword evidence="2 10" id="KW-0723">Serine/threonine-protein kinase</keyword>
<dbReference type="PROSITE" id="PS50011">
    <property type="entry name" value="PROTEIN_KINASE_DOM"/>
    <property type="match status" value="1"/>
</dbReference>
<evidence type="ECO:0000256" key="7">
    <source>
        <dbReference type="PROSITE-ProRule" id="PRU10141"/>
    </source>
</evidence>
<dbReference type="InterPro" id="IPR008271">
    <property type="entry name" value="Ser/Thr_kinase_AS"/>
</dbReference>
<dbReference type="Proteomes" id="UP000694300">
    <property type="component" value="Unassembled WGS sequence"/>
</dbReference>
<evidence type="ECO:0000256" key="2">
    <source>
        <dbReference type="ARBA" id="ARBA00022527"/>
    </source>
</evidence>
<evidence type="ECO:0000313" key="10">
    <source>
        <dbReference type="EMBL" id="MBW0128687.1"/>
    </source>
</evidence>
<dbReference type="InterPro" id="IPR000719">
    <property type="entry name" value="Prot_kinase_dom"/>
</dbReference>
<reference evidence="10 11" key="1">
    <citation type="submission" date="2020-11" db="EMBL/GenBank/DDBJ databases">
        <title>Pseudonocardia abyssalis sp. nov. and Pseudonocardia oceani sp. nov., description and phylogenomic analysis of two novel actinomycetes isolated from the deep Southern Ocean.</title>
        <authorList>
            <person name="Parra J."/>
        </authorList>
    </citation>
    <scope>NUCLEOTIDE SEQUENCE [LARGE SCALE GENOMIC DNA]</scope>
    <source>
        <strain evidence="11">KRD185</strain>
    </source>
</reference>
<dbReference type="PROSITE" id="PS00107">
    <property type="entry name" value="PROTEIN_KINASE_ATP"/>
    <property type="match status" value="1"/>
</dbReference>
<evidence type="ECO:0000313" key="11">
    <source>
        <dbReference type="Proteomes" id="UP000694300"/>
    </source>
</evidence>
<protein>
    <recommendedName>
        <fullName evidence="1">non-specific serine/threonine protein kinase</fullName>
        <ecNumber evidence="1">2.7.11.1</ecNumber>
    </recommendedName>
</protein>
<dbReference type="Pfam" id="PF00069">
    <property type="entry name" value="Pkinase"/>
    <property type="match status" value="1"/>
</dbReference>